<sequence>MLINPLRLLTLPSLRARILEEKARVSSVLRVFTDFTKNFALPAMRIMHGCDIMYILYEDFESEVSKDMTTSRAYVERNEEDNMEQEVPLQAPPQAPISPIGENVTNEEVRSAFLMLAQVMKTLVSQEVVAPVNPIIGRAILRMRDFGRMNHRVFYGSKERDGPKEFIDEVSKARLVGRGLIEWEEFKSAFLDRFFPLEMRETLVLEFINLRQGDMSVEEYALRFNQLSRYVPILVSDPRSLSNFVSGLSDLVGNKFRMAMLDHDIIFFRLGIFALQIEKKKLGERLRERKRLGMEDENSSLKRFFGQGSSKFLPMSCGERVSNPKPQRGSNSESVLLKPTCKICGRKHYGRCLADMEGCYGCGGSGHKMRDCPVLAARVRERKKIRSDFLQARGEQECPPNVAPGVSCLFLFR</sequence>
<accession>A0AAF0V3Z1</accession>
<feature type="domain" description="CCHC-type" evidence="2">
    <location>
        <begin position="359"/>
        <end position="373"/>
    </location>
</feature>
<reference evidence="3" key="1">
    <citation type="submission" date="2023-08" db="EMBL/GenBank/DDBJ databases">
        <title>A de novo genome assembly of Solanum verrucosum Schlechtendal, a Mexican diploid species geographically isolated from the other diploid A-genome species in potato relatives.</title>
        <authorList>
            <person name="Hosaka K."/>
        </authorList>
    </citation>
    <scope>NUCLEOTIDE SEQUENCE</scope>
    <source>
        <tissue evidence="3">Young leaves</tissue>
    </source>
</reference>
<gene>
    <name evidence="3" type="ORF">MTR67_051475</name>
</gene>
<dbReference type="SMART" id="SM00343">
    <property type="entry name" value="ZnF_C2HC"/>
    <property type="match status" value="1"/>
</dbReference>
<dbReference type="GO" id="GO:0008270">
    <property type="term" value="F:zinc ion binding"/>
    <property type="evidence" value="ECO:0007669"/>
    <property type="project" value="UniProtKB-KW"/>
</dbReference>
<dbReference type="EMBL" id="CP133623">
    <property type="protein sequence ID" value="WMV58090.1"/>
    <property type="molecule type" value="Genomic_DNA"/>
</dbReference>
<proteinExistence type="predicted"/>
<dbReference type="PROSITE" id="PS50158">
    <property type="entry name" value="ZF_CCHC"/>
    <property type="match status" value="1"/>
</dbReference>
<dbReference type="AlphaFoldDB" id="A0AAF0V3Z1"/>
<keyword evidence="1" id="KW-0479">Metal-binding</keyword>
<keyword evidence="4" id="KW-1185">Reference proteome</keyword>
<keyword evidence="1" id="KW-0863">Zinc-finger</keyword>
<evidence type="ECO:0000259" key="2">
    <source>
        <dbReference type="PROSITE" id="PS50158"/>
    </source>
</evidence>
<evidence type="ECO:0000256" key="1">
    <source>
        <dbReference type="PROSITE-ProRule" id="PRU00047"/>
    </source>
</evidence>
<dbReference type="GO" id="GO:0003676">
    <property type="term" value="F:nucleic acid binding"/>
    <property type="evidence" value="ECO:0007669"/>
    <property type="project" value="InterPro"/>
</dbReference>
<dbReference type="PANTHER" id="PTHR34482:SF57">
    <property type="entry name" value="RETROTRANSPOSON GAG DOMAIN-CONTAINING PROTEIN"/>
    <property type="match status" value="1"/>
</dbReference>
<dbReference type="Pfam" id="PF03732">
    <property type="entry name" value="Retrotrans_gag"/>
    <property type="match status" value="1"/>
</dbReference>
<evidence type="ECO:0000313" key="4">
    <source>
        <dbReference type="Proteomes" id="UP001234989"/>
    </source>
</evidence>
<organism evidence="3 4">
    <name type="scientific">Solanum verrucosum</name>
    <dbReference type="NCBI Taxonomy" id="315347"/>
    <lineage>
        <taxon>Eukaryota</taxon>
        <taxon>Viridiplantae</taxon>
        <taxon>Streptophyta</taxon>
        <taxon>Embryophyta</taxon>
        <taxon>Tracheophyta</taxon>
        <taxon>Spermatophyta</taxon>
        <taxon>Magnoliopsida</taxon>
        <taxon>eudicotyledons</taxon>
        <taxon>Gunneridae</taxon>
        <taxon>Pentapetalae</taxon>
        <taxon>asterids</taxon>
        <taxon>lamiids</taxon>
        <taxon>Solanales</taxon>
        <taxon>Solanaceae</taxon>
        <taxon>Solanoideae</taxon>
        <taxon>Solaneae</taxon>
        <taxon>Solanum</taxon>
    </lineage>
</organism>
<protein>
    <recommendedName>
        <fullName evidence="2">CCHC-type domain-containing protein</fullName>
    </recommendedName>
</protein>
<evidence type="ECO:0000313" key="3">
    <source>
        <dbReference type="EMBL" id="WMV58090.1"/>
    </source>
</evidence>
<dbReference type="InterPro" id="IPR001878">
    <property type="entry name" value="Znf_CCHC"/>
</dbReference>
<dbReference type="PANTHER" id="PTHR34482">
    <property type="entry name" value="DNA DAMAGE-INDUCIBLE PROTEIN 1-LIKE"/>
    <property type="match status" value="1"/>
</dbReference>
<keyword evidence="1" id="KW-0862">Zinc</keyword>
<dbReference type="InterPro" id="IPR005162">
    <property type="entry name" value="Retrotrans_gag_dom"/>
</dbReference>
<dbReference type="Proteomes" id="UP001234989">
    <property type="component" value="Chromosome 12"/>
</dbReference>
<name>A0AAF0V3Z1_SOLVR</name>